<evidence type="ECO:0000313" key="3">
    <source>
        <dbReference type="EMBL" id="KGO57903.1"/>
    </source>
</evidence>
<dbReference type="PhylomeDB" id="A0A0A2JTB1"/>
<dbReference type="SUPFAM" id="SSF51735">
    <property type="entry name" value="NAD(P)-binding Rossmann-fold domains"/>
    <property type="match status" value="1"/>
</dbReference>
<comment type="similarity">
    <text evidence="1">Belongs to the short-chain dehydrogenases/reductases (SDR) family.</text>
</comment>
<protein>
    <submittedName>
        <fullName evidence="3">Short-chain dehydrogenase/reductase SDR</fullName>
    </submittedName>
</protein>
<evidence type="ECO:0000313" key="4">
    <source>
        <dbReference type="Proteomes" id="UP000030143"/>
    </source>
</evidence>
<keyword evidence="4" id="KW-1185">Reference proteome</keyword>
<name>A0A0A2JTB1_PENEN</name>
<dbReference type="InterPro" id="IPR002347">
    <property type="entry name" value="SDR_fam"/>
</dbReference>
<dbReference type="Proteomes" id="UP000030143">
    <property type="component" value="Unassembled WGS sequence"/>
</dbReference>
<evidence type="ECO:0000256" key="2">
    <source>
        <dbReference type="ARBA" id="ARBA00023002"/>
    </source>
</evidence>
<dbReference type="InterPro" id="IPR036291">
    <property type="entry name" value="NAD(P)-bd_dom_sf"/>
</dbReference>
<evidence type="ECO:0000256" key="1">
    <source>
        <dbReference type="ARBA" id="ARBA00006484"/>
    </source>
</evidence>
<dbReference type="OrthoDB" id="5336600at2759"/>
<dbReference type="PANTHER" id="PTHR43669:SF4">
    <property type="entry name" value="SHORT-CHAIN DEHYDROGENASE"/>
    <property type="match status" value="1"/>
</dbReference>
<reference evidence="3 4" key="1">
    <citation type="journal article" date="2015" name="Mol. Plant Microbe Interact.">
        <title>Genome, transcriptome, and functional analyses of Penicillium expansum provide new insights into secondary metabolism and pathogenicity.</title>
        <authorList>
            <person name="Ballester A.R."/>
            <person name="Marcet-Houben M."/>
            <person name="Levin E."/>
            <person name="Sela N."/>
            <person name="Selma-Lazaro C."/>
            <person name="Carmona L."/>
            <person name="Wisniewski M."/>
            <person name="Droby S."/>
            <person name="Gonzalez-Candelas L."/>
            <person name="Gabaldon T."/>
        </authorList>
    </citation>
    <scope>NUCLEOTIDE SEQUENCE [LARGE SCALE GENOMIC DNA]</scope>
    <source>
        <strain evidence="3 4">MD-8</strain>
    </source>
</reference>
<dbReference type="VEuPathDB" id="FungiDB:PEXP_019290"/>
<dbReference type="AlphaFoldDB" id="A0A0A2JTB1"/>
<dbReference type="GeneID" id="27676748"/>
<dbReference type="EMBL" id="JQFZ01000134">
    <property type="protein sequence ID" value="KGO57903.1"/>
    <property type="molecule type" value="Genomic_DNA"/>
</dbReference>
<dbReference type="HOGENOM" id="CLU_103010_1_0_1"/>
<comment type="caution">
    <text evidence="3">The sequence shown here is derived from an EMBL/GenBank/DDBJ whole genome shotgun (WGS) entry which is preliminary data.</text>
</comment>
<dbReference type="STRING" id="27334.A0A0A2JTB1"/>
<keyword evidence="2" id="KW-0560">Oxidoreductase</keyword>
<organism evidence="3 4">
    <name type="scientific">Penicillium expansum</name>
    <name type="common">Blue mold rot fungus</name>
    <dbReference type="NCBI Taxonomy" id="27334"/>
    <lineage>
        <taxon>Eukaryota</taxon>
        <taxon>Fungi</taxon>
        <taxon>Dikarya</taxon>
        <taxon>Ascomycota</taxon>
        <taxon>Pezizomycotina</taxon>
        <taxon>Eurotiomycetes</taxon>
        <taxon>Eurotiomycetidae</taxon>
        <taxon>Eurotiales</taxon>
        <taxon>Aspergillaceae</taxon>
        <taxon>Penicillium</taxon>
    </lineage>
</organism>
<dbReference type="PANTHER" id="PTHR43669">
    <property type="entry name" value="5-KETO-D-GLUCONATE 5-REDUCTASE"/>
    <property type="match status" value="1"/>
</dbReference>
<proteinExistence type="inferred from homology"/>
<accession>A0A0A2JTB1</accession>
<gene>
    <name evidence="3" type="ORF">PEX2_040540</name>
</gene>
<dbReference type="Pfam" id="PF13561">
    <property type="entry name" value="adh_short_C2"/>
    <property type="match status" value="1"/>
</dbReference>
<dbReference type="RefSeq" id="XP_016599500.1">
    <property type="nucleotide sequence ID" value="XM_016741329.1"/>
</dbReference>
<sequence length="230" mass="24169">MSAQPVILILGSGPRVGAAVAKQFASTGYSVAVASRSASGGKTAEGYLSIKADLSNPSSISAVFDAVKAEFQSPPSVVVYNAAALTPPTDDTLFSIPAESIAADLNVNTVSAYAAAQEAVKGWVDLPEDTKKLFIFTGNMQNVVVVPMPLMLNLGIGKSASAYWVATADTLYSGHGYRFIYADERNADGSMKGMSLDGEAHARFFADLANGDEEVPWHATFVKGKGYVKF</sequence>
<dbReference type="Gene3D" id="3.40.50.720">
    <property type="entry name" value="NAD(P)-binding Rossmann-like Domain"/>
    <property type="match status" value="1"/>
</dbReference>
<dbReference type="GO" id="GO:0016491">
    <property type="term" value="F:oxidoreductase activity"/>
    <property type="evidence" value="ECO:0007669"/>
    <property type="project" value="UniProtKB-KW"/>
</dbReference>